<evidence type="ECO:0000313" key="1">
    <source>
        <dbReference type="EMBL" id="MCU5778926.1"/>
    </source>
</evidence>
<reference evidence="1" key="1">
    <citation type="submission" date="2022-09" db="EMBL/GenBank/DDBJ databases">
        <title>Winslowiella arboricola sp. nov., isolated from bleeding cankers on broadleaf hosts.</title>
        <authorList>
            <person name="Brady C."/>
            <person name="Kaur S."/>
            <person name="Crampton B."/>
            <person name="Maddock D."/>
            <person name="Arnold D."/>
            <person name="Denman S."/>
        </authorList>
    </citation>
    <scope>NUCLEOTIDE SEQUENCE</scope>
    <source>
        <strain evidence="1">BAC 15a-03b</strain>
    </source>
</reference>
<name>A0A9J6PQC3_9GAMM</name>
<sequence>MSFVLYVAESQSGSLKKQYPRLLDNSLECLISILPVIANRLAVEIGQVLAVPQQQIRPVLGLIVYWLILAHTDKKTGMPDRDQMFDILSGILSVRFLAFKKI</sequence>
<accession>A0A9J6PQC3</accession>
<dbReference type="AlphaFoldDB" id="A0A9J6PQC3"/>
<comment type="caution">
    <text evidence="1">The sequence shown here is derived from an EMBL/GenBank/DDBJ whole genome shotgun (WGS) entry which is preliminary data.</text>
</comment>
<protein>
    <submittedName>
        <fullName evidence="1">Uncharacterized protein</fullName>
    </submittedName>
</protein>
<keyword evidence="2" id="KW-1185">Reference proteome</keyword>
<dbReference type="RefSeq" id="WP_267143659.1">
    <property type="nucleotide sequence ID" value="NZ_JAODIL010000078.1"/>
</dbReference>
<dbReference type="EMBL" id="JAODIM010000042">
    <property type="protein sequence ID" value="MCU5778926.1"/>
    <property type="molecule type" value="Genomic_DNA"/>
</dbReference>
<gene>
    <name evidence="1" type="ORF">N5923_15650</name>
</gene>
<dbReference type="Proteomes" id="UP001064262">
    <property type="component" value="Unassembled WGS sequence"/>
</dbReference>
<organism evidence="1 2">
    <name type="scientific">Winslowiella arboricola</name>
    <dbReference type="NCBI Taxonomy" id="2978220"/>
    <lineage>
        <taxon>Bacteria</taxon>
        <taxon>Pseudomonadati</taxon>
        <taxon>Pseudomonadota</taxon>
        <taxon>Gammaproteobacteria</taxon>
        <taxon>Enterobacterales</taxon>
        <taxon>Erwiniaceae</taxon>
        <taxon>Winslowiella</taxon>
    </lineage>
</organism>
<proteinExistence type="predicted"/>
<evidence type="ECO:0000313" key="2">
    <source>
        <dbReference type="Proteomes" id="UP001064262"/>
    </source>
</evidence>